<dbReference type="SUPFAM" id="SSF53335">
    <property type="entry name" value="S-adenosyl-L-methionine-dependent methyltransferases"/>
    <property type="match status" value="1"/>
</dbReference>
<dbReference type="Pfam" id="PF01209">
    <property type="entry name" value="Ubie_methyltran"/>
    <property type="match status" value="1"/>
</dbReference>
<dbReference type="PROSITE" id="PS01184">
    <property type="entry name" value="UBIE_2"/>
    <property type="match status" value="1"/>
</dbReference>
<keyword evidence="4" id="KW-0999">Mitochondrion inner membrane</keyword>
<organism evidence="6 7">
    <name type="scientific">Dentiscutata erythropus</name>
    <dbReference type="NCBI Taxonomy" id="1348616"/>
    <lineage>
        <taxon>Eukaryota</taxon>
        <taxon>Fungi</taxon>
        <taxon>Fungi incertae sedis</taxon>
        <taxon>Mucoromycota</taxon>
        <taxon>Glomeromycotina</taxon>
        <taxon>Glomeromycetes</taxon>
        <taxon>Diversisporales</taxon>
        <taxon>Gigasporaceae</taxon>
        <taxon>Dentiscutata</taxon>
    </lineage>
</organism>
<keyword evidence="5" id="KW-0812">Transmembrane</keyword>
<sequence length="396" mass="45252">MRKLYIVINAVIKEILVINNVRIFNDVLKIDVTQNLCGNDNLENVYIDIDMQFYLNIDTFINLIFLMLIPIGIGLLRPLITSKSRLKYSEIFREFASSTSQRTSDQQAIKNDDKKEPETNFGFKYVPESMKEKLVGQVFTNVASKYDVMNDAMSLGIHRLWKDYFIRTMAPGPGTKLLDVAGGTGDIAMGFLNYCKEIHGDTSAQVTLLDINPEMVDVGRERFKKTPYNQTSQIQFEIGNAENISTIPSNSFDVYTIAFGIRNCTHIDRVLSEAYRVLRPGGRFMCLEFGKVQNSVISSIYNLYSFQIIPVLGQVIAADRDSYQYLVESIQRFPSQDKFTEMIKDTGFTVTGKGWEDLTFAPDTEYSPPGRRKIAWFDIMTLNHHLDFQYPKQALQ</sequence>
<dbReference type="PROSITE" id="PS51608">
    <property type="entry name" value="SAM_MT_UBIE"/>
    <property type="match status" value="1"/>
</dbReference>
<evidence type="ECO:0000313" key="7">
    <source>
        <dbReference type="Proteomes" id="UP000789405"/>
    </source>
</evidence>
<dbReference type="CDD" id="cd02440">
    <property type="entry name" value="AdoMet_MTases"/>
    <property type="match status" value="1"/>
</dbReference>
<evidence type="ECO:0000256" key="3">
    <source>
        <dbReference type="ARBA" id="ARBA00022691"/>
    </source>
</evidence>
<dbReference type="PANTHER" id="PTHR43591">
    <property type="entry name" value="METHYLTRANSFERASE"/>
    <property type="match status" value="1"/>
</dbReference>
<comment type="catalytic activity">
    <reaction evidence="4">
        <text>a 2-methoxy-6-(all-trans-polyprenyl)benzene-1,4-diol + S-adenosyl-L-methionine = a 5-methoxy-2-methyl-3-(all-trans-polyprenyl)benzene-1,4-diol + S-adenosyl-L-homocysteine + H(+)</text>
        <dbReference type="Rhea" id="RHEA:28286"/>
        <dbReference type="Rhea" id="RHEA-COMP:10858"/>
        <dbReference type="Rhea" id="RHEA-COMP:10859"/>
        <dbReference type="ChEBI" id="CHEBI:15378"/>
        <dbReference type="ChEBI" id="CHEBI:57856"/>
        <dbReference type="ChEBI" id="CHEBI:59789"/>
        <dbReference type="ChEBI" id="CHEBI:84166"/>
        <dbReference type="ChEBI" id="CHEBI:84167"/>
        <dbReference type="EC" id="2.1.1.201"/>
    </reaction>
</comment>
<evidence type="ECO:0000256" key="1">
    <source>
        <dbReference type="ARBA" id="ARBA00022603"/>
    </source>
</evidence>
<comment type="pathway">
    <text evidence="4">Cofactor biosynthesis; ubiquinone biosynthesis.</text>
</comment>
<comment type="function">
    <text evidence="4">Methyltransferase required for the conversion of 2-polyprenyl-6-methoxy-1,4-benzoquinol (DDMQH2) to 2-polyprenyl-3-methyl-6-methoxy-1,4-benzoquinol (DMQH2).</text>
</comment>
<dbReference type="HAMAP" id="MF_01813">
    <property type="entry name" value="MenG_UbiE_methyltr"/>
    <property type="match status" value="1"/>
</dbReference>
<dbReference type="EMBL" id="CAJVPY010007624">
    <property type="protein sequence ID" value="CAG8683445.1"/>
    <property type="molecule type" value="Genomic_DNA"/>
</dbReference>
<evidence type="ECO:0000256" key="4">
    <source>
        <dbReference type="HAMAP-Rule" id="MF_03191"/>
    </source>
</evidence>
<keyword evidence="2 4" id="KW-0808">Transferase</keyword>
<dbReference type="PANTHER" id="PTHR43591:SF24">
    <property type="entry name" value="2-METHOXY-6-POLYPRENYL-1,4-BENZOQUINOL METHYLASE, MITOCHONDRIAL"/>
    <property type="match status" value="1"/>
</dbReference>
<feature type="binding site" evidence="4">
    <location>
        <position position="210"/>
    </location>
    <ligand>
        <name>S-adenosyl-L-methionine</name>
        <dbReference type="ChEBI" id="CHEBI:59789"/>
    </ligand>
</feature>
<comment type="caution">
    <text evidence="4">Lacks conserved residue(s) required for the propagation of feature annotation.</text>
</comment>
<reference evidence="6" key="1">
    <citation type="submission" date="2021-06" db="EMBL/GenBank/DDBJ databases">
        <authorList>
            <person name="Kallberg Y."/>
            <person name="Tangrot J."/>
            <person name="Rosling A."/>
        </authorList>
    </citation>
    <scope>NUCLEOTIDE SEQUENCE</scope>
    <source>
        <strain evidence="6">MA453B</strain>
    </source>
</reference>
<evidence type="ECO:0000256" key="2">
    <source>
        <dbReference type="ARBA" id="ARBA00022679"/>
    </source>
</evidence>
<keyword evidence="7" id="KW-1185">Reference proteome</keyword>
<feature type="transmembrane region" description="Helical" evidence="5">
    <location>
        <begin position="60"/>
        <end position="80"/>
    </location>
</feature>
<protein>
    <recommendedName>
        <fullName evidence="4">2-methoxy-6-polyprenyl-1,4-benzoquinol methylase, mitochondrial</fullName>
        <ecNumber evidence="4">2.1.1.201</ecNumber>
    </recommendedName>
    <alternativeName>
        <fullName evidence="4">Ubiquinone biosynthesis methyltransferase COQ5</fullName>
    </alternativeName>
</protein>
<dbReference type="InterPro" id="IPR004033">
    <property type="entry name" value="UbiE/COQ5_MeTrFase"/>
</dbReference>
<keyword evidence="4" id="KW-0831">Ubiquinone biosynthesis</keyword>
<dbReference type="AlphaFoldDB" id="A0A9N9HG61"/>
<comment type="subunit">
    <text evidence="4">Component of a multi-subunit COQ enzyme complex, composed of at least COQ3, COQ4, COQ5, COQ6, COQ7 and COQ9.</text>
</comment>
<keyword evidence="3 4" id="KW-0949">S-adenosyl-L-methionine</keyword>
<dbReference type="Proteomes" id="UP000789405">
    <property type="component" value="Unassembled WGS sequence"/>
</dbReference>
<keyword evidence="4 5" id="KW-0472">Membrane</keyword>
<dbReference type="GO" id="GO:0032259">
    <property type="term" value="P:methylation"/>
    <property type="evidence" value="ECO:0007669"/>
    <property type="project" value="UniProtKB-KW"/>
</dbReference>
<proteinExistence type="inferred from homology"/>
<comment type="caution">
    <text evidence="6">The sequence shown here is derived from an EMBL/GenBank/DDBJ whole genome shotgun (WGS) entry which is preliminary data.</text>
</comment>
<dbReference type="InterPro" id="IPR029063">
    <property type="entry name" value="SAM-dependent_MTases_sf"/>
</dbReference>
<comment type="subcellular location">
    <subcellularLocation>
        <location evidence="4">Mitochondrion inner membrane</location>
        <topology evidence="4">Peripheral membrane protein</topology>
        <orientation evidence="4">Matrix side</orientation>
    </subcellularLocation>
</comment>
<name>A0A9N9HG61_9GLOM</name>
<keyword evidence="1 4" id="KW-0489">Methyltransferase</keyword>
<dbReference type="GO" id="GO:0031314">
    <property type="term" value="C:extrinsic component of mitochondrial inner membrane"/>
    <property type="evidence" value="ECO:0007669"/>
    <property type="project" value="UniProtKB-UniRule"/>
</dbReference>
<accession>A0A9N9HG61</accession>
<feature type="binding site" evidence="4">
    <location>
        <begin position="240"/>
        <end position="241"/>
    </location>
    <ligand>
        <name>S-adenosyl-L-methionine</name>
        <dbReference type="ChEBI" id="CHEBI:59789"/>
    </ligand>
</feature>
<feature type="binding site" evidence="4">
    <location>
        <position position="184"/>
    </location>
    <ligand>
        <name>S-adenosyl-L-methionine</name>
        <dbReference type="ChEBI" id="CHEBI:59789"/>
    </ligand>
</feature>
<dbReference type="Gene3D" id="3.40.50.150">
    <property type="entry name" value="Vaccinia Virus protein VP39"/>
    <property type="match status" value="1"/>
</dbReference>
<evidence type="ECO:0000256" key="5">
    <source>
        <dbReference type="SAM" id="Phobius"/>
    </source>
</evidence>
<evidence type="ECO:0000313" key="6">
    <source>
        <dbReference type="EMBL" id="CAG8683445.1"/>
    </source>
</evidence>
<dbReference type="OrthoDB" id="8300214at2759"/>
<dbReference type="GO" id="GO:0008425">
    <property type="term" value="F:2-methoxy-6-polyprenyl-1,4-benzoquinol methyltransferase activity"/>
    <property type="evidence" value="ECO:0007669"/>
    <property type="project" value="UniProtKB-UniRule"/>
</dbReference>
<dbReference type="EC" id="2.1.1.201" evidence="4"/>
<dbReference type="InterPro" id="IPR023576">
    <property type="entry name" value="UbiE/COQ5_MeTrFase_CS"/>
</dbReference>
<keyword evidence="4" id="KW-0496">Mitochondrion</keyword>
<keyword evidence="5" id="KW-1133">Transmembrane helix</keyword>
<gene>
    <name evidence="4" type="primary">COQ5</name>
    <name evidence="6" type="ORF">DERYTH_LOCUS11950</name>
</gene>
<dbReference type="NCBIfam" id="TIGR01934">
    <property type="entry name" value="MenG_MenH_UbiE"/>
    <property type="match status" value="1"/>
</dbReference>
<comment type="similarity">
    <text evidence="4">Belongs to the class I-like SAM-binding methyltransferase superfamily. MenG/UbiE family.</text>
</comment>
<dbReference type="PROSITE" id="PS01183">
    <property type="entry name" value="UBIE_1"/>
    <property type="match status" value="1"/>
</dbReference>